<dbReference type="RefSeq" id="WP_068911476.1">
    <property type="nucleotide sequence ID" value="NZ_MBEW02000001.1"/>
</dbReference>
<dbReference type="Gene3D" id="2.170.120.40">
    <property type="entry name" value="YbbR-like domain"/>
    <property type="match status" value="2"/>
</dbReference>
<accession>A0A371INV6</accession>
<protein>
    <recommendedName>
        <fullName evidence="4">YbbR-like domain-containing protein</fullName>
    </recommendedName>
</protein>
<feature type="region of interest" description="Disordered" evidence="1">
    <location>
        <begin position="397"/>
        <end position="438"/>
    </location>
</feature>
<comment type="caution">
    <text evidence="2">The sequence shown here is derived from an EMBL/GenBank/DDBJ whole genome shotgun (WGS) entry which is preliminary data.</text>
</comment>
<feature type="compositionally biased region" description="Basic and acidic residues" evidence="1">
    <location>
        <begin position="397"/>
        <end position="419"/>
    </location>
</feature>
<evidence type="ECO:0000313" key="3">
    <source>
        <dbReference type="Proteomes" id="UP000093352"/>
    </source>
</evidence>
<organism evidence="2 3">
    <name type="scientific">Criibacterium bergeronii</name>
    <dbReference type="NCBI Taxonomy" id="1871336"/>
    <lineage>
        <taxon>Bacteria</taxon>
        <taxon>Bacillati</taxon>
        <taxon>Bacillota</taxon>
        <taxon>Clostridia</taxon>
        <taxon>Peptostreptococcales</taxon>
        <taxon>Filifactoraceae</taxon>
        <taxon>Criibacterium</taxon>
    </lineage>
</organism>
<dbReference type="Proteomes" id="UP000093352">
    <property type="component" value="Unassembled WGS sequence"/>
</dbReference>
<sequence length="438" mass="48536">MNERSSILKIKIACVVVAFFAWIYVMSDSNPLDNRQINNVNVNISNLDTIVENNLAVSPGQMLQANVKIIGRRSEVSQSLKNGIELHMKIDDPKIGVNSAQVYIASQYEGVNYEIHPSVMEVNLEENVVKYEKVGIKTIGNLPSGYYVDSIDISANNVYISGPKSLTDKADKVQVQVELQGEKSDFIKWSKVLILDTNGNQINGLTVDKDKLAITAKLKKEKEVPISLTIEKNDLGVNKDSFTLDKSEVKIKGSPSTIDKIETISTQEVTMMQLRGSSSRDVTLIVPKGVQVDTGKVTINLKKSLPIDGLVQFDYSGQDVQLLKDDTSINAILEPISNIVVTFNTNSLSVSKNDITLYADLRHIPEDGYVNIEYKTTKNISDVLIYPSKIKVDKNFQDNEAQGEKITKPDKSDIEKDVNNDANTSLDTTEKTSDTDNK</sequence>
<dbReference type="PANTHER" id="PTHR37804">
    <property type="entry name" value="CDAA REGULATORY PROTEIN CDAR"/>
    <property type="match status" value="1"/>
</dbReference>
<gene>
    <name evidence="2" type="ORF">BBG48_000175</name>
</gene>
<name>A0A371INV6_9FIRM</name>
<feature type="compositionally biased region" description="Basic and acidic residues" evidence="1">
    <location>
        <begin position="428"/>
        <end position="438"/>
    </location>
</feature>
<dbReference type="Pfam" id="PF07949">
    <property type="entry name" value="YbbR"/>
    <property type="match status" value="2"/>
</dbReference>
<evidence type="ECO:0000313" key="2">
    <source>
        <dbReference type="EMBL" id="RDY22172.1"/>
    </source>
</evidence>
<evidence type="ECO:0000256" key="1">
    <source>
        <dbReference type="SAM" id="MobiDB-lite"/>
    </source>
</evidence>
<proteinExistence type="predicted"/>
<dbReference type="AlphaFoldDB" id="A0A371INV6"/>
<keyword evidence="3" id="KW-1185">Reference proteome</keyword>
<dbReference type="InterPro" id="IPR012505">
    <property type="entry name" value="YbbR"/>
</dbReference>
<dbReference type="InterPro" id="IPR053154">
    <property type="entry name" value="c-di-AMP_regulator"/>
</dbReference>
<dbReference type="STRING" id="1871336.BBG48_00470"/>
<dbReference type="PANTHER" id="PTHR37804:SF1">
    <property type="entry name" value="CDAA REGULATORY PROTEIN CDAR"/>
    <property type="match status" value="1"/>
</dbReference>
<dbReference type="Gene3D" id="2.170.120.30">
    <property type="match status" value="1"/>
</dbReference>
<evidence type="ECO:0008006" key="4">
    <source>
        <dbReference type="Google" id="ProtNLM"/>
    </source>
</evidence>
<dbReference type="EMBL" id="MBEW02000001">
    <property type="protein sequence ID" value="RDY22172.1"/>
    <property type="molecule type" value="Genomic_DNA"/>
</dbReference>
<reference evidence="2 3" key="1">
    <citation type="journal article" date="2016" name="Genome Announc.">
        <title>Draft Genome Sequence of Criibacterium bergeronii gen. nov., sp. nov., Strain CCRI-22567T, Isolated from a Vaginal Sample from a Woman with Bacterial Vaginosis.</title>
        <authorList>
            <person name="Maheux A.F."/>
            <person name="Berube E."/>
            <person name="Boudreau D.K."/>
            <person name="Raymond F."/>
            <person name="Corbeil J."/>
            <person name="Roy P.H."/>
            <person name="Boissinot M."/>
            <person name="Omar R.F."/>
        </authorList>
    </citation>
    <scope>NUCLEOTIDE SEQUENCE [LARGE SCALE GENOMIC DNA]</scope>
    <source>
        <strain evidence="2 3">CCRI-22567</strain>
    </source>
</reference>